<keyword evidence="3" id="KW-1185">Reference proteome</keyword>
<feature type="region of interest" description="Disordered" evidence="1">
    <location>
        <begin position="1"/>
        <end position="69"/>
    </location>
</feature>
<evidence type="ECO:0000313" key="2">
    <source>
        <dbReference type="EMBL" id="MPD06948.1"/>
    </source>
</evidence>
<comment type="caution">
    <text evidence="2">The sequence shown here is derived from an EMBL/GenBank/DDBJ whole genome shotgun (WGS) entry which is preliminary data.</text>
</comment>
<accession>A0A5B7KNC8</accession>
<reference evidence="2 3" key="1">
    <citation type="submission" date="2019-05" db="EMBL/GenBank/DDBJ databases">
        <title>Another draft genome of Portunus trituberculatus and its Hox gene families provides insights of decapod evolution.</title>
        <authorList>
            <person name="Jeong J.-H."/>
            <person name="Song I."/>
            <person name="Kim S."/>
            <person name="Choi T."/>
            <person name="Kim D."/>
            <person name="Ryu S."/>
            <person name="Kim W."/>
        </authorList>
    </citation>
    <scope>NUCLEOTIDE SEQUENCE [LARGE SCALE GENOMIC DNA]</scope>
    <source>
        <tissue evidence="2">Muscle</tissue>
    </source>
</reference>
<proteinExistence type="predicted"/>
<dbReference type="Proteomes" id="UP000324222">
    <property type="component" value="Unassembled WGS sequence"/>
</dbReference>
<sequence>MVPTKSPTTTTTTASMSQSHHNHNTIVTKTPPQLLSHQDNRHNIPRSRGCHQFSRRGRQRVFCRSGDNL</sequence>
<protein>
    <submittedName>
        <fullName evidence="2">Uncharacterized protein</fullName>
    </submittedName>
</protein>
<feature type="compositionally biased region" description="Basic residues" evidence="1">
    <location>
        <begin position="43"/>
        <end position="61"/>
    </location>
</feature>
<feature type="compositionally biased region" description="Polar residues" evidence="1">
    <location>
        <begin position="14"/>
        <end position="37"/>
    </location>
</feature>
<dbReference type="EMBL" id="VSRR010153819">
    <property type="protein sequence ID" value="MPD06948.1"/>
    <property type="molecule type" value="Genomic_DNA"/>
</dbReference>
<name>A0A5B7KNC8_PORTR</name>
<evidence type="ECO:0000256" key="1">
    <source>
        <dbReference type="SAM" id="MobiDB-lite"/>
    </source>
</evidence>
<dbReference type="AlphaFoldDB" id="A0A5B7KNC8"/>
<gene>
    <name evidence="2" type="ORF">E2C01_102786</name>
</gene>
<organism evidence="2 3">
    <name type="scientific">Portunus trituberculatus</name>
    <name type="common">Swimming crab</name>
    <name type="synonym">Neptunus trituberculatus</name>
    <dbReference type="NCBI Taxonomy" id="210409"/>
    <lineage>
        <taxon>Eukaryota</taxon>
        <taxon>Metazoa</taxon>
        <taxon>Ecdysozoa</taxon>
        <taxon>Arthropoda</taxon>
        <taxon>Crustacea</taxon>
        <taxon>Multicrustacea</taxon>
        <taxon>Malacostraca</taxon>
        <taxon>Eumalacostraca</taxon>
        <taxon>Eucarida</taxon>
        <taxon>Decapoda</taxon>
        <taxon>Pleocyemata</taxon>
        <taxon>Brachyura</taxon>
        <taxon>Eubrachyura</taxon>
        <taxon>Portunoidea</taxon>
        <taxon>Portunidae</taxon>
        <taxon>Portuninae</taxon>
        <taxon>Portunus</taxon>
    </lineage>
</organism>
<evidence type="ECO:0000313" key="3">
    <source>
        <dbReference type="Proteomes" id="UP000324222"/>
    </source>
</evidence>